<evidence type="ECO:0000313" key="2">
    <source>
        <dbReference type="Proteomes" id="UP000276603"/>
    </source>
</evidence>
<evidence type="ECO:0008006" key="3">
    <source>
        <dbReference type="Google" id="ProtNLM"/>
    </source>
</evidence>
<accession>A0A3B0BYE3</accession>
<evidence type="ECO:0000313" key="1">
    <source>
        <dbReference type="EMBL" id="RKN78553.1"/>
    </source>
</evidence>
<dbReference type="RefSeq" id="WP_120713459.1">
    <property type="nucleotide sequence ID" value="NZ_RBCJ01000004.1"/>
</dbReference>
<reference evidence="1 2" key="1">
    <citation type="submission" date="2018-10" db="EMBL/GenBank/DDBJ databases">
        <title>Ulvibacterium marinum gen. nov., sp. nov., a novel marine bacterium of the family Flavobacteriaceae, isolated from a culture of the green alga Ulva prolifera.</title>
        <authorList>
            <person name="Zhang Z."/>
        </authorList>
    </citation>
    <scope>NUCLEOTIDE SEQUENCE [LARGE SCALE GENOMIC DNA]</scope>
    <source>
        <strain evidence="1 2">CCMM003</strain>
    </source>
</reference>
<dbReference type="EMBL" id="RBCJ01000004">
    <property type="protein sequence ID" value="RKN78553.1"/>
    <property type="molecule type" value="Genomic_DNA"/>
</dbReference>
<keyword evidence="2" id="KW-1185">Reference proteome</keyword>
<proteinExistence type="predicted"/>
<protein>
    <recommendedName>
        <fullName evidence="3">Lipoprotein</fullName>
    </recommendedName>
</protein>
<organism evidence="1 2">
    <name type="scientific">Ulvibacterium marinum</name>
    <dbReference type="NCBI Taxonomy" id="2419782"/>
    <lineage>
        <taxon>Bacteria</taxon>
        <taxon>Pseudomonadati</taxon>
        <taxon>Bacteroidota</taxon>
        <taxon>Flavobacteriia</taxon>
        <taxon>Flavobacteriales</taxon>
        <taxon>Flavobacteriaceae</taxon>
        <taxon>Ulvibacterium</taxon>
    </lineage>
</organism>
<dbReference type="AlphaFoldDB" id="A0A3B0BYE3"/>
<sequence>MRKNLFVPILFIGIVFSCKREPDFSKTLQEYYDFGLPKIERKWSYDELEGSAKLLGRLKEKDSLPLPKLNSKKSGKYFKRIISALPRLTNGDSLSYKRKTRDFFFFQKIIKRLVFVYGTSEKEQEYYSNELIEFNKLTLEEVANMTLLYYDTIEQGSVDYADQLESSSGQFQRSVLTVLEASLQNHESHMKYKSDDKIELARTFSENVAKIWHLIDIDSKEKILVQVVSIAEQNEIGKVQSIYSDFLETIESKDR</sequence>
<comment type="caution">
    <text evidence="1">The sequence shown here is derived from an EMBL/GenBank/DDBJ whole genome shotgun (WGS) entry which is preliminary data.</text>
</comment>
<dbReference type="Proteomes" id="UP000276603">
    <property type="component" value="Unassembled WGS sequence"/>
</dbReference>
<dbReference type="PROSITE" id="PS51257">
    <property type="entry name" value="PROKAR_LIPOPROTEIN"/>
    <property type="match status" value="1"/>
</dbReference>
<name>A0A3B0BYE3_9FLAO</name>
<dbReference type="OrthoDB" id="9840452at2"/>
<gene>
    <name evidence="1" type="ORF">D7Z94_20300</name>
</gene>